<feature type="chain" id="PRO_5012940360" description="Gustatory receptor" evidence="2">
    <location>
        <begin position="22"/>
        <end position="367"/>
    </location>
</feature>
<dbReference type="OrthoDB" id="8297814at2759"/>
<gene>
    <name evidence="3" type="ORF">Fcan01_01038</name>
</gene>
<protein>
    <recommendedName>
        <fullName evidence="5">Gustatory receptor</fullName>
    </recommendedName>
</protein>
<feature type="transmembrane region" description="Helical" evidence="1">
    <location>
        <begin position="187"/>
        <end position="204"/>
    </location>
</feature>
<keyword evidence="2" id="KW-0732">Signal</keyword>
<evidence type="ECO:0008006" key="5">
    <source>
        <dbReference type="Google" id="ProtNLM"/>
    </source>
</evidence>
<name>A0A226F0Z8_FOLCA</name>
<dbReference type="GO" id="GO:0043025">
    <property type="term" value="C:neuronal cell body"/>
    <property type="evidence" value="ECO:0007669"/>
    <property type="project" value="TreeGrafter"/>
</dbReference>
<evidence type="ECO:0000256" key="1">
    <source>
        <dbReference type="SAM" id="Phobius"/>
    </source>
</evidence>
<keyword evidence="4" id="KW-1185">Reference proteome</keyword>
<feature type="transmembrane region" description="Helical" evidence="1">
    <location>
        <begin position="275"/>
        <end position="296"/>
    </location>
</feature>
<dbReference type="GO" id="GO:0030424">
    <property type="term" value="C:axon"/>
    <property type="evidence" value="ECO:0007669"/>
    <property type="project" value="TreeGrafter"/>
</dbReference>
<dbReference type="PANTHER" id="PTHR21143:SF121">
    <property type="entry name" value="GUSTATORY AND ODORANT RECEPTOR 21A"/>
    <property type="match status" value="1"/>
</dbReference>
<keyword evidence="1" id="KW-1133">Transmembrane helix</keyword>
<feature type="transmembrane region" description="Helical" evidence="1">
    <location>
        <begin position="100"/>
        <end position="120"/>
    </location>
</feature>
<evidence type="ECO:0000313" key="4">
    <source>
        <dbReference type="Proteomes" id="UP000198287"/>
    </source>
</evidence>
<feature type="transmembrane region" description="Helical" evidence="1">
    <location>
        <begin position="337"/>
        <end position="358"/>
    </location>
</feature>
<dbReference type="AlphaFoldDB" id="A0A226F0Z8"/>
<keyword evidence="1" id="KW-0812">Transmembrane</keyword>
<organism evidence="3 4">
    <name type="scientific">Folsomia candida</name>
    <name type="common">Springtail</name>
    <dbReference type="NCBI Taxonomy" id="158441"/>
    <lineage>
        <taxon>Eukaryota</taxon>
        <taxon>Metazoa</taxon>
        <taxon>Ecdysozoa</taxon>
        <taxon>Arthropoda</taxon>
        <taxon>Hexapoda</taxon>
        <taxon>Collembola</taxon>
        <taxon>Entomobryomorpha</taxon>
        <taxon>Isotomoidea</taxon>
        <taxon>Isotomidae</taxon>
        <taxon>Proisotominae</taxon>
        <taxon>Folsomia</taxon>
    </lineage>
</organism>
<feature type="non-terminal residue" evidence="3">
    <location>
        <position position="1"/>
    </location>
</feature>
<evidence type="ECO:0000313" key="3">
    <source>
        <dbReference type="EMBL" id="OXA63455.1"/>
    </source>
</evidence>
<evidence type="ECO:0000256" key="2">
    <source>
        <dbReference type="SAM" id="SignalP"/>
    </source>
</evidence>
<dbReference type="EMBL" id="LNIX01000001">
    <property type="protein sequence ID" value="OXA63455.1"/>
    <property type="molecule type" value="Genomic_DNA"/>
</dbReference>
<dbReference type="GO" id="GO:0030425">
    <property type="term" value="C:dendrite"/>
    <property type="evidence" value="ECO:0007669"/>
    <property type="project" value="TreeGrafter"/>
</dbReference>
<dbReference type="PANTHER" id="PTHR21143">
    <property type="entry name" value="INVERTEBRATE GUSTATORY RECEPTOR"/>
    <property type="match status" value="1"/>
</dbReference>
<proteinExistence type="predicted"/>
<accession>A0A226F0Z8</accession>
<dbReference type="Proteomes" id="UP000198287">
    <property type="component" value="Unassembled WGS sequence"/>
</dbReference>
<comment type="caution">
    <text evidence="3">The sequence shown here is derived from an EMBL/GenBank/DDBJ whole genome shotgun (WGS) entry which is preliminary data.</text>
</comment>
<reference evidence="3 4" key="1">
    <citation type="submission" date="2015-12" db="EMBL/GenBank/DDBJ databases">
        <title>The genome of Folsomia candida.</title>
        <authorList>
            <person name="Faddeeva A."/>
            <person name="Derks M.F."/>
            <person name="Anvar Y."/>
            <person name="Smit S."/>
            <person name="Van Straalen N."/>
            <person name="Roelofs D."/>
        </authorList>
    </citation>
    <scope>NUCLEOTIDE SEQUENCE [LARGE SCALE GENOMIC DNA]</scope>
    <source>
        <strain evidence="3 4">VU population</strain>
        <tissue evidence="3">Whole body</tissue>
    </source>
</reference>
<sequence>ICTKINQCIFKLICGTTQLLGLLVYCNELSNSPVSRSSNNPLEYLRIFLRCVICLHHFNFVHLVWTGKDKFDQVVQQVAKDFEEKNLQKFDPHSSPPPSWVAILIPLVFIGIGLIDIVLIHEPPLESDSLIDVIVGLSSPFFNPRACRISQINATEVISRGSNYVTNYFISGILLYSRMMLSYSTDTVIFSLVLLLNLIVRTFFRGLEESRITNEASFMSELNKYHKVCQLIDLMNRSFSRLMLTYALESFSFYSVYLKEIVVSDGECMYTKVKLTMFFVLICIVFYMCAEIAGMMEKAKFILVNANFTKNPGSHLDLVSLRVQLSTHTYGLSGNGFFLINYSFVSVVCNTLLTYLIISVQFQSRGL</sequence>
<feature type="signal peptide" evidence="2">
    <location>
        <begin position="1"/>
        <end position="21"/>
    </location>
</feature>
<keyword evidence="1" id="KW-0472">Membrane</keyword>